<dbReference type="InterPro" id="IPR008906">
    <property type="entry name" value="HATC_C_dom"/>
</dbReference>
<name>A0AA38SPN6_9ASTR</name>
<dbReference type="InterPro" id="IPR012337">
    <property type="entry name" value="RNaseH-like_sf"/>
</dbReference>
<feature type="compositionally biased region" description="Basic and acidic residues" evidence="1">
    <location>
        <begin position="33"/>
        <end position="47"/>
    </location>
</feature>
<evidence type="ECO:0000256" key="1">
    <source>
        <dbReference type="SAM" id="MobiDB-lite"/>
    </source>
</evidence>
<dbReference type="EMBL" id="JARYMX010000005">
    <property type="protein sequence ID" value="KAJ9546570.1"/>
    <property type="molecule type" value="Genomic_DNA"/>
</dbReference>
<feature type="region of interest" description="Disordered" evidence="1">
    <location>
        <begin position="21"/>
        <end position="47"/>
    </location>
</feature>
<dbReference type="Pfam" id="PF14291">
    <property type="entry name" value="DUF4371"/>
    <property type="match status" value="1"/>
</dbReference>
<dbReference type="InterPro" id="IPR025398">
    <property type="entry name" value="DUF4371"/>
</dbReference>
<evidence type="ECO:0000259" key="2">
    <source>
        <dbReference type="SMART" id="SM00597"/>
    </source>
</evidence>
<dbReference type="PANTHER" id="PTHR11697:SF230">
    <property type="entry name" value="ZINC FINGER, MYM DOMAIN CONTAINING 1"/>
    <property type="match status" value="1"/>
</dbReference>
<accession>A0AA38SPN6</accession>
<evidence type="ECO:0000313" key="3">
    <source>
        <dbReference type="EMBL" id="KAJ9546570.1"/>
    </source>
</evidence>
<protein>
    <recommendedName>
        <fullName evidence="2">TTF-type domain-containing protein</fullName>
    </recommendedName>
</protein>
<dbReference type="GO" id="GO:0046983">
    <property type="term" value="F:protein dimerization activity"/>
    <property type="evidence" value="ECO:0007669"/>
    <property type="project" value="InterPro"/>
</dbReference>
<dbReference type="AlphaFoldDB" id="A0AA38SPN6"/>
<reference evidence="3" key="1">
    <citation type="submission" date="2023-03" db="EMBL/GenBank/DDBJ databases">
        <title>Chromosome-scale reference genome and RAD-based genetic map of yellow starthistle (Centaurea solstitialis) reveal putative structural variation and QTLs associated with invader traits.</title>
        <authorList>
            <person name="Reatini B."/>
            <person name="Cang F.A."/>
            <person name="Jiang Q."/>
            <person name="Mckibben M.T.W."/>
            <person name="Barker M.S."/>
            <person name="Rieseberg L.H."/>
            <person name="Dlugosch K.M."/>
        </authorList>
    </citation>
    <scope>NUCLEOTIDE SEQUENCE</scope>
    <source>
        <strain evidence="3">CAN-66</strain>
        <tissue evidence="3">Leaf</tissue>
    </source>
</reference>
<comment type="caution">
    <text evidence="3">The sequence shown here is derived from an EMBL/GenBank/DDBJ whole genome shotgun (WGS) entry which is preliminary data.</text>
</comment>
<feature type="compositionally biased region" description="Polar residues" evidence="1">
    <location>
        <begin position="23"/>
        <end position="32"/>
    </location>
</feature>
<dbReference type="SUPFAM" id="SSF53098">
    <property type="entry name" value="Ribonuclease H-like"/>
    <property type="match status" value="1"/>
</dbReference>
<evidence type="ECO:0000313" key="4">
    <source>
        <dbReference type="Proteomes" id="UP001172457"/>
    </source>
</evidence>
<dbReference type="PANTHER" id="PTHR11697">
    <property type="entry name" value="GENERAL TRANSCRIPTION FACTOR 2-RELATED ZINC FINGER PROTEIN"/>
    <property type="match status" value="1"/>
</dbReference>
<dbReference type="SMART" id="SM00597">
    <property type="entry name" value="ZnF_TTF"/>
    <property type="match status" value="1"/>
</dbReference>
<keyword evidence="4" id="KW-1185">Reference proteome</keyword>
<dbReference type="Pfam" id="PF05699">
    <property type="entry name" value="Dimer_Tnp_hAT"/>
    <property type="match status" value="1"/>
</dbReference>
<dbReference type="Proteomes" id="UP001172457">
    <property type="component" value="Chromosome 5"/>
</dbReference>
<proteinExistence type="predicted"/>
<feature type="domain" description="TTF-type" evidence="2">
    <location>
        <begin position="106"/>
        <end position="200"/>
    </location>
</feature>
<dbReference type="InterPro" id="IPR055298">
    <property type="entry name" value="AtLOH3-like"/>
</dbReference>
<sequence>MTHGSSGRIKNVVVEVFKKKWRSSSSGANNSETTKRVEKTIGEDNEKEQHKYTKVDLNSLPVDPAERPSIDFYHVNQRDDIRTTYLQKGPCQPQNHIFPQRDFEGKPRRFNPSWFWFDDNKYWLEYSIKEDAAFYLCCYLFKSNIPYQGGSDNLVKFGFKAWNRKAGVDLHKAGNPHNIAVQKCQTLMNQKQSIASAFEKQTTLQEHEYQIRLNASIDCVRFLLRQGLAFRGHSENEDSHNKGNFLELLQWLANRCDAVDRVILKNARRNAQMKCGDIQKDIMQTCSEAIINVIMEDLGNDLFAILVDESRDVSCKEQMALVLRFINKKGEVVERFIGLRSVSGTSALSLKATIYDMLSKWKLSPTRIRGQSYDGASNLSGAFNGLKTLIMNETKSAAYFIHCFAHQLQLALVFVAKNHTKINDFFDVVSRLLNIIGSSYKRRDNLRKKQATKVVAALAEGELESGTGLNQEVDHLSTTLQRKYQDIVNAMNQVSNLHYNQVDVLYAVIDMQLQELNHRFNEVNTTLLLCIACLCPSESFKAFDLDKLLKMATFYPEEFPTEYDLRVLELELQNYIKDVREDERFNQLKSIGDLGKKMVETKKRIIFPKVYLLLKLALILPIATSSVERAFSAMKLIKTSTRNKMGDQFLSDYLVSYIEKVILEGISNDTIMQIFQDIRPRRVQL</sequence>
<dbReference type="InterPro" id="IPR006580">
    <property type="entry name" value="Znf_TTF"/>
</dbReference>
<organism evidence="3 4">
    <name type="scientific">Centaurea solstitialis</name>
    <name type="common">yellow star-thistle</name>
    <dbReference type="NCBI Taxonomy" id="347529"/>
    <lineage>
        <taxon>Eukaryota</taxon>
        <taxon>Viridiplantae</taxon>
        <taxon>Streptophyta</taxon>
        <taxon>Embryophyta</taxon>
        <taxon>Tracheophyta</taxon>
        <taxon>Spermatophyta</taxon>
        <taxon>Magnoliopsida</taxon>
        <taxon>eudicotyledons</taxon>
        <taxon>Gunneridae</taxon>
        <taxon>Pentapetalae</taxon>
        <taxon>asterids</taxon>
        <taxon>campanulids</taxon>
        <taxon>Asterales</taxon>
        <taxon>Asteraceae</taxon>
        <taxon>Carduoideae</taxon>
        <taxon>Cardueae</taxon>
        <taxon>Centaureinae</taxon>
        <taxon>Centaurea</taxon>
    </lineage>
</organism>
<gene>
    <name evidence="3" type="ORF">OSB04_019113</name>
</gene>